<dbReference type="PANTHER" id="PTHR48032">
    <property type="entry name" value="RNA-BINDING PROTEIN MUSASHI HOMOLOG RBP6"/>
    <property type="match status" value="1"/>
</dbReference>
<dbReference type="RefSeq" id="XP_010274983.1">
    <property type="nucleotide sequence ID" value="XM_010276681.1"/>
</dbReference>
<keyword evidence="1" id="KW-0677">Repeat</keyword>
<accession>A0A1U8B2M1</accession>
<dbReference type="STRING" id="4432.A0A1U8B2M1"/>
<evidence type="ECO:0000256" key="1">
    <source>
        <dbReference type="ARBA" id="ARBA00022737"/>
    </source>
</evidence>
<organism evidence="5 6">
    <name type="scientific">Nelumbo nucifera</name>
    <name type="common">Sacred lotus</name>
    <dbReference type="NCBI Taxonomy" id="4432"/>
    <lineage>
        <taxon>Eukaryota</taxon>
        <taxon>Viridiplantae</taxon>
        <taxon>Streptophyta</taxon>
        <taxon>Embryophyta</taxon>
        <taxon>Tracheophyta</taxon>
        <taxon>Spermatophyta</taxon>
        <taxon>Magnoliopsida</taxon>
        <taxon>Proteales</taxon>
        <taxon>Nelumbonaceae</taxon>
        <taxon>Nelumbo</taxon>
    </lineage>
</organism>
<feature type="domain" description="RRM" evidence="4">
    <location>
        <begin position="94"/>
        <end position="170"/>
    </location>
</feature>
<evidence type="ECO:0000256" key="2">
    <source>
        <dbReference type="ARBA" id="ARBA00022884"/>
    </source>
</evidence>
<dbReference type="Gene3D" id="3.30.70.330">
    <property type="match status" value="4"/>
</dbReference>
<reference evidence="6 7" key="1">
    <citation type="submission" date="2025-04" db="UniProtKB">
        <authorList>
            <consortium name="RefSeq"/>
        </authorList>
    </citation>
    <scope>IDENTIFICATION</scope>
</reference>
<evidence type="ECO:0000313" key="9">
    <source>
        <dbReference type="RefSeq" id="XP_010274985.1"/>
    </source>
</evidence>
<evidence type="ECO:0000259" key="4">
    <source>
        <dbReference type="PROSITE" id="PS50102"/>
    </source>
</evidence>
<proteinExistence type="predicted"/>
<dbReference type="GO" id="GO:0003723">
    <property type="term" value="F:RNA binding"/>
    <property type="evidence" value="ECO:0007669"/>
    <property type="project" value="UniProtKB-UniRule"/>
</dbReference>
<dbReference type="GeneID" id="104610178"/>
<dbReference type="InterPro" id="IPR000504">
    <property type="entry name" value="RRM_dom"/>
</dbReference>
<dbReference type="RefSeq" id="XP_010274985.1">
    <property type="nucleotide sequence ID" value="XM_010276683.1"/>
</dbReference>
<name>A0A1U8B2M1_NELNU</name>
<gene>
    <name evidence="6 7 8 9" type="primary">LOC104610178</name>
</gene>
<dbReference type="OrthoDB" id="1875751at2759"/>
<keyword evidence="2 3" id="KW-0694">RNA-binding</keyword>
<dbReference type="Proteomes" id="UP000189703">
    <property type="component" value="Unplaced"/>
</dbReference>
<evidence type="ECO:0000313" key="6">
    <source>
        <dbReference type="RefSeq" id="XP_010274982.1"/>
    </source>
</evidence>
<dbReference type="SUPFAM" id="SSF54928">
    <property type="entry name" value="RNA-binding domain, RBD"/>
    <property type="match status" value="3"/>
</dbReference>
<evidence type="ECO:0000313" key="7">
    <source>
        <dbReference type="RefSeq" id="XP_010274983.1"/>
    </source>
</evidence>
<dbReference type="PANTHER" id="PTHR48032:SF12">
    <property type="entry name" value="RRM DOMAIN-CONTAINING PROTEIN"/>
    <property type="match status" value="1"/>
</dbReference>
<dbReference type="FunFam" id="3.30.70.330:FF:000364">
    <property type="entry name" value="heterogeneous nuclear ribonucleoprotein 1"/>
    <property type="match status" value="1"/>
</dbReference>
<dbReference type="OMA" id="GHRISRM"/>
<dbReference type="InterPro" id="IPR012677">
    <property type="entry name" value="Nucleotide-bd_a/b_plait_sf"/>
</dbReference>
<dbReference type="eggNOG" id="KOG0118">
    <property type="taxonomic scope" value="Eukaryota"/>
</dbReference>
<feature type="domain" description="RRM" evidence="4">
    <location>
        <begin position="388"/>
        <end position="464"/>
    </location>
</feature>
<dbReference type="RefSeq" id="XP_010274984.1">
    <property type="nucleotide sequence ID" value="XM_010276682.1"/>
</dbReference>
<sequence length="523" mass="57669">MSLGGRKLVVLGIPWDIDSEGLRQYMSQFGELADVMVMKNRASGRSRGFGYVTFSCLEDAEKALSAQHNLNGRTLEVKVATPKEEMAPSSKKTSRIFVARIPPSVTDEDFHSYFMKYGPLVDAYMPKDPVTKQHRGIGFVTYENPDSVDHLISETHELGGSRIAIDRATPKEDSRGYRVSSHYLKATHDSRTSNIVGYKTDGCSRTATNELQADKLLPSVFHSVKDNTSSGCASIAGGIISIGSSTVQIAEGATIRAEKKMFIGRVPVEATAEDLQAYFSQFGWVVDVYLPKDAKRISHRGFAFVTFADEASATRVSRLRHFIHGREIAVDFASPTDRMHGTGSIFVNQDPSTGVKQSSPPSELVVGAATENESCIQPSTSSTARWGKKLFIGRIPMEASAIDIRLHFSQFGHVLDVYLPKDDRKTSHRGFGFVTFAEEISAEYASQKVHRILGQKIVLDRAAPLESELSTDPTSTSIARTLEMSVSTQQNIANQQTQDTKLINSHDASVSRLIRTSLRYRPY</sequence>
<dbReference type="AlphaFoldDB" id="A0A1U8B2M1"/>
<dbReference type="SMART" id="SM00360">
    <property type="entry name" value="RRM"/>
    <property type="match status" value="4"/>
</dbReference>
<dbReference type="InterPro" id="IPR035979">
    <property type="entry name" value="RBD_domain_sf"/>
</dbReference>
<evidence type="ECO:0000256" key="3">
    <source>
        <dbReference type="PROSITE-ProRule" id="PRU00176"/>
    </source>
</evidence>
<dbReference type="RefSeq" id="XP_010274982.1">
    <property type="nucleotide sequence ID" value="XM_010276680.1"/>
</dbReference>
<dbReference type="PROSITE" id="PS50102">
    <property type="entry name" value="RRM"/>
    <property type="match status" value="4"/>
</dbReference>
<keyword evidence="5" id="KW-1185">Reference proteome</keyword>
<evidence type="ECO:0000313" key="5">
    <source>
        <dbReference type="Proteomes" id="UP000189703"/>
    </source>
</evidence>
<feature type="domain" description="RRM" evidence="4">
    <location>
        <begin position="6"/>
        <end position="84"/>
    </location>
</feature>
<protein>
    <submittedName>
        <fullName evidence="6 7">ELAV-like protein 1 isoform X1</fullName>
    </submittedName>
</protein>
<feature type="domain" description="RRM" evidence="4">
    <location>
        <begin position="259"/>
        <end position="335"/>
    </location>
</feature>
<dbReference type="Pfam" id="PF00076">
    <property type="entry name" value="RRM_1"/>
    <property type="match status" value="4"/>
</dbReference>
<dbReference type="KEGG" id="nnu:104610178"/>
<evidence type="ECO:0000313" key="8">
    <source>
        <dbReference type="RefSeq" id="XP_010274984.1"/>
    </source>
</evidence>